<accession>A0A1G8JFN1</accession>
<gene>
    <name evidence="2" type="ORF">SAMN05421505_1431</name>
</gene>
<feature type="non-terminal residue" evidence="2">
    <location>
        <position position="1"/>
    </location>
</feature>
<dbReference type="EMBL" id="FNCN01000043">
    <property type="protein sequence ID" value="SDI29881.1"/>
    <property type="molecule type" value="Genomic_DNA"/>
</dbReference>
<feature type="compositionally biased region" description="Basic and acidic residues" evidence="1">
    <location>
        <begin position="13"/>
        <end position="22"/>
    </location>
</feature>
<proteinExistence type="predicted"/>
<protein>
    <submittedName>
        <fullName evidence="2">Uncharacterized protein</fullName>
    </submittedName>
</protein>
<keyword evidence="3" id="KW-1185">Reference proteome</keyword>
<name>A0A1G8JFN1_9ACTN</name>
<organism evidence="2 3">
    <name type="scientific">Sinosporangium album</name>
    <dbReference type="NCBI Taxonomy" id="504805"/>
    <lineage>
        <taxon>Bacteria</taxon>
        <taxon>Bacillati</taxon>
        <taxon>Actinomycetota</taxon>
        <taxon>Actinomycetes</taxon>
        <taxon>Streptosporangiales</taxon>
        <taxon>Streptosporangiaceae</taxon>
        <taxon>Sinosporangium</taxon>
    </lineage>
</organism>
<dbReference type="AlphaFoldDB" id="A0A1G8JFN1"/>
<dbReference type="Proteomes" id="UP000198923">
    <property type="component" value="Unassembled WGS sequence"/>
</dbReference>
<evidence type="ECO:0000256" key="1">
    <source>
        <dbReference type="SAM" id="MobiDB-lite"/>
    </source>
</evidence>
<feature type="region of interest" description="Disordered" evidence="1">
    <location>
        <begin position="1"/>
        <end position="22"/>
    </location>
</feature>
<evidence type="ECO:0000313" key="3">
    <source>
        <dbReference type="Proteomes" id="UP000198923"/>
    </source>
</evidence>
<sequence length="41" mass="4521">ATTIEFRGHLKAQHTDAQRHGDIDRQAAYAKAIDTLNDTVA</sequence>
<evidence type="ECO:0000313" key="2">
    <source>
        <dbReference type="EMBL" id="SDI29881.1"/>
    </source>
</evidence>
<reference evidence="2 3" key="1">
    <citation type="submission" date="2016-10" db="EMBL/GenBank/DDBJ databases">
        <authorList>
            <person name="de Groot N.N."/>
        </authorList>
    </citation>
    <scope>NUCLEOTIDE SEQUENCE [LARGE SCALE GENOMIC DNA]</scope>
    <source>
        <strain evidence="2 3">CPCC 201354</strain>
    </source>
</reference>